<evidence type="ECO:0000313" key="1">
    <source>
        <dbReference type="EMBL" id="MCR6489413.1"/>
    </source>
</evidence>
<dbReference type="AlphaFoldDB" id="A0A9X2SQ83"/>
<dbReference type="RefSeq" id="WP_257925982.1">
    <property type="nucleotide sequence ID" value="NZ_JAMXQV010000032.1"/>
</dbReference>
<proteinExistence type="predicted"/>
<name>A0A9X2SQ83_9PSEU</name>
<accession>A0A9X2SQ83</accession>
<organism evidence="1 2">
    <name type="scientific">Amycolatopsis iheyensis</name>
    <dbReference type="NCBI Taxonomy" id="2945988"/>
    <lineage>
        <taxon>Bacteria</taxon>
        <taxon>Bacillati</taxon>
        <taxon>Actinomycetota</taxon>
        <taxon>Actinomycetes</taxon>
        <taxon>Pseudonocardiales</taxon>
        <taxon>Pseudonocardiaceae</taxon>
        <taxon>Amycolatopsis</taxon>
    </lineage>
</organism>
<dbReference type="Proteomes" id="UP001144096">
    <property type="component" value="Unassembled WGS sequence"/>
</dbReference>
<sequence length="287" mass="31528">MTSVLAGASRKSALRLHKGWGIQRADLREQLGPALRALWGVGDDDPVDRVRAIVVLRLKAVLDEIGDRDLAFVIWTAYNLGSVPVTANLGERLGNLKLAGLSDRTCRRRIEVFHEHLERSLGRAHREFGDRELRAASRWLEHNSPPDDLPAVVPAPRGEVTELLRILSTPDAERAPLLVCRSIEVFLAGRGFAPASGDGRVLPVELGEWGAWLCVFTDAARLDAYRAVAGPRWRRTVEASGRDFVRDAYDRPEPTGVLINPSARRGSDAQTALPLPPIEIARLAGRG</sequence>
<reference evidence="1" key="1">
    <citation type="submission" date="2022-06" db="EMBL/GenBank/DDBJ databases">
        <title>Amycolatopsis iheyaensis sp. nov., a new species of the genus Amycolatopsis isolated from soil in Iheya island, Japan.</title>
        <authorList>
            <person name="Ngamcharungchit C."/>
            <person name="Kanto H."/>
            <person name="Take A."/>
            <person name="Intra B."/>
            <person name="Matsumoto A."/>
            <person name="Panbangred W."/>
            <person name="Inahashi Y."/>
        </authorList>
    </citation>
    <scope>NUCLEOTIDE SEQUENCE</scope>
    <source>
        <strain evidence="1">OK19-0408</strain>
    </source>
</reference>
<gene>
    <name evidence="1" type="ORF">M8542_42010</name>
</gene>
<evidence type="ECO:0000313" key="2">
    <source>
        <dbReference type="Proteomes" id="UP001144096"/>
    </source>
</evidence>
<protein>
    <submittedName>
        <fullName evidence="1">Uncharacterized protein</fullName>
    </submittedName>
</protein>
<dbReference type="EMBL" id="JAMXQV010000032">
    <property type="protein sequence ID" value="MCR6489413.1"/>
    <property type="molecule type" value="Genomic_DNA"/>
</dbReference>
<comment type="caution">
    <text evidence="1">The sequence shown here is derived from an EMBL/GenBank/DDBJ whole genome shotgun (WGS) entry which is preliminary data.</text>
</comment>
<keyword evidence="2" id="KW-1185">Reference proteome</keyword>